<reference evidence="2 3" key="1">
    <citation type="submission" date="2019-03" db="EMBL/GenBank/DDBJ databases">
        <title>Single cell metagenomics reveals metabolic interactions within the superorganism composed of flagellate Streblomastix strix and complex community of Bacteroidetes bacteria on its surface.</title>
        <authorList>
            <person name="Treitli S.C."/>
            <person name="Kolisko M."/>
            <person name="Husnik F."/>
            <person name="Keeling P."/>
            <person name="Hampl V."/>
        </authorList>
    </citation>
    <scope>NUCLEOTIDE SEQUENCE [LARGE SCALE GENOMIC DNA]</scope>
    <source>
        <strain evidence="2">ST1C</strain>
    </source>
</reference>
<protein>
    <recommendedName>
        <fullName evidence="1">Calponin-homology (CH) domain-containing protein</fullName>
    </recommendedName>
</protein>
<dbReference type="InterPro" id="IPR036872">
    <property type="entry name" value="CH_dom_sf"/>
</dbReference>
<dbReference type="Proteomes" id="UP000324800">
    <property type="component" value="Unassembled WGS sequence"/>
</dbReference>
<dbReference type="InterPro" id="IPR001715">
    <property type="entry name" value="CH_dom"/>
</dbReference>
<dbReference type="SUPFAM" id="SSF47576">
    <property type="entry name" value="Calponin-homology domain, CH-domain"/>
    <property type="match status" value="1"/>
</dbReference>
<proteinExistence type="predicted"/>
<dbReference type="Pfam" id="PF00307">
    <property type="entry name" value="CH"/>
    <property type="match status" value="1"/>
</dbReference>
<dbReference type="Gene3D" id="1.10.418.10">
    <property type="entry name" value="Calponin-like domain"/>
    <property type="match status" value="1"/>
</dbReference>
<name>A0A5J4X814_9EUKA</name>
<dbReference type="AlphaFoldDB" id="A0A5J4X814"/>
<accession>A0A5J4X814</accession>
<comment type="caution">
    <text evidence="2">The sequence shown here is derived from an EMBL/GenBank/DDBJ whole genome shotgun (WGS) entry which is preliminary data.</text>
</comment>
<feature type="domain" description="Calponin-homology (CH)" evidence="1">
    <location>
        <begin position="5"/>
        <end position="116"/>
    </location>
</feature>
<evidence type="ECO:0000259" key="1">
    <source>
        <dbReference type="PROSITE" id="PS50021"/>
    </source>
</evidence>
<dbReference type="EMBL" id="SNRW01000105">
    <property type="protein sequence ID" value="KAA6403400.1"/>
    <property type="molecule type" value="Genomic_DNA"/>
</dbReference>
<evidence type="ECO:0000313" key="3">
    <source>
        <dbReference type="Proteomes" id="UP000324800"/>
    </source>
</evidence>
<sequence>MSALRASERELISWINKQPYLDGEPSLNCTIVNNAENLKNGVVLCELLEILGGCEIQRVHRNPQTIEDQISNIDEVVNILNSQYFETKTKIPFPDILKQPDATKIINNVVLQNFTS</sequence>
<organism evidence="2 3">
    <name type="scientific">Streblomastix strix</name>
    <dbReference type="NCBI Taxonomy" id="222440"/>
    <lineage>
        <taxon>Eukaryota</taxon>
        <taxon>Metamonada</taxon>
        <taxon>Preaxostyla</taxon>
        <taxon>Oxymonadida</taxon>
        <taxon>Streblomastigidae</taxon>
        <taxon>Streblomastix</taxon>
    </lineage>
</organism>
<evidence type="ECO:0000313" key="2">
    <source>
        <dbReference type="EMBL" id="KAA6403400.1"/>
    </source>
</evidence>
<gene>
    <name evidence="2" type="ORF">EZS28_001082</name>
</gene>
<dbReference type="PROSITE" id="PS50021">
    <property type="entry name" value="CH"/>
    <property type="match status" value="1"/>
</dbReference>